<protein>
    <submittedName>
        <fullName evidence="2">Uncharacterized protein</fullName>
    </submittedName>
</protein>
<feature type="region of interest" description="Disordered" evidence="1">
    <location>
        <begin position="299"/>
        <end position="321"/>
    </location>
</feature>
<dbReference type="Gene3D" id="3.80.10.10">
    <property type="entry name" value="Ribonuclease Inhibitor"/>
    <property type="match status" value="1"/>
</dbReference>
<evidence type="ECO:0000313" key="3">
    <source>
        <dbReference type="Proteomes" id="UP000707451"/>
    </source>
</evidence>
<dbReference type="InterPro" id="IPR032675">
    <property type="entry name" value="LRR_dom_sf"/>
</dbReference>
<organism evidence="2 3">
    <name type="scientific">Linnemannia hyalina</name>
    <dbReference type="NCBI Taxonomy" id="64524"/>
    <lineage>
        <taxon>Eukaryota</taxon>
        <taxon>Fungi</taxon>
        <taxon>Fungi incertae sedis</taxon>
        <taxon>Mucoromycota</taxon>
        <taxon>Mortierellomycotina</taxon>
        <taxon>Mortierellomycetes</taxon>
        <taxon>Mortierellales</taxon>
        <taxon>Mortierellaceae</taxon>
        <taxon>Linnemannia</taxon>
    </lineage>
</organism>
<proteinExistence type="predicted"/>
<accession>A0A9P8BVU7</accession>
<dbReference type="OrthoDB" id="2423977at2759"/>
<gene>
    <name evidence="2" type="ORF">KI688_010439</name>
</gene>
<dbReference type="EMBL" id="JAHRHY010000005">
    <property type="protein sequence ID" value="KAG9069536.1"/>
    <property type="molecule type" value="Genomic_DNA"/>
</dbReference>
<comment type="caution">
    <text evidence="2">The sequence shown here is derived from an EMBL/GenBank/DDBJ whole genome shotgun (WGS) entry which is preliminary data.</text>
</comment>
<name>A0A9P8BVU7_9FUNG</name>
<keyword evidence="3" id="KW-1185">Reference proteome</keyword>
<reference evidence="2" key="1">
    <citation type="submission" date="2021-06" db="EMBL/GenBank/DDBJ databases">
        <title>Genome Sequence of Mortierella hyaline Strain SCG-10, a Cold-Adapted, Nitrate-Reducing Fungus Isolated from Soil in Minnesota, USA.</title>
        <authorList>
            <person name="Aldossari N."/>
        </authorList>
    </citation>
    <scope>NUCLEOTIDE SEQUENCE</scope>
    <source>
        <strain evidence="2">SCG-10</strain>
    </source>
</reference>
<dbReference type="Proteomes" id="UP000707451">
    <property type="component" value="Unassembled WGS sequence"/>
</dbReference>
<evidence type="ECO:0000256" key="1">
    <source>
        <dbReference type="SAM" id="MobiDB-lite"/>
    </source>
</evidence>
<evidence type="ECO:0000313" key="2">
    <source>
        <dbReference type="EMBL" id="KAG9069536.1"/>
    </source>
</evidence>
<dbReference type="SUPFAM" id="SSF52047">
    <property type="entry name" value="RNI-like"/>
    <property type="match status" value="1"/>
</dbReference>
<sequence>MLHSDFLPPAHSPSPLNYMAHLRHLDLGRWSEVIPVLDYFSTQSDHIMDYLETPGFQSVTGLECLLPSYIRRNIPDQYGLLAAFRVVLFRELSWTLANPILEQLQSMTIPVSDIKRYLNIIDRLCDLEQVWFHLDVIFEYYAGDIDLDDPEDQEIWKETEARKEKVTQDMIQFVRTHTERFPGRLKSILCPDAGAWPSRRQTCPAVTMTQLVVALPALHNPLVINESNWMHFMASLSSTDLTHIQEVDCPLHFGSSHQQLVDNRGFLQGCGALKRMVIGSLGRGGFQWAVQDKKTSMGDTSTIGIHKSPNTPTSAARRPDNSDQPVLFHHCLAPLEEAILTDSAMIPFTDEIDAVAFAFSSTLERIFARSNYEQLNLQRSLQVGQGWVELPVLSDLYLELGDTRLVIDPGLLVHCPNIGEVSLHDNTFEYQLEDVDQSSYCLPAHLPQLQKLSLCGWSALRFHPDTLHSTPNLTKLEMSMKVIHPDTCYIPPPTDDNYLDIERPCWTWDWDLPLLTKLELTSAFAYKFQFRMLANCPTLEKLELNIHTLEGQHPRTITMSDLFLDSIIDDSVAETGQQEQQRIVAPALQVVRMRGRWSMESPAVLAEFLKGMLPSLGRLYANHWINVPLVAFLDALRGNPDSKVWRISLDENIFGDGPTGEENVQARKKWKEEEEVRLGLIYDTGEGYRKRMGRPVLPMVIKVGRVKYRVLEDPRARVIKNRLLRRVYWSFKRSWFFRRRS</sequence>
<dbReference type="AlphaFoldDB" id="A0A9P8BVU7"/>
<feature type="compositionally biased region" description="Polar residues" evidence="1">
    <location>
        <begin position="299"/>
        <end position="314"/>
    </location>
</feature>